<comment type="similarity">
    <text evidence="1">Belongs to the AHA1 family.</text>
</comment>
<sequence>MVVGETKDVGFTIGVSRTLPYPVDVVWEFLLSPAGLSVWLGDGVELAPKQPYRTTGGTVGEVRSLHEHDRVRLTWRPKDWDHDTTVQVAMRGDGAKTMLRFHQEWLADADERSRQRDHWKAVMDKVIDALER</sequence>
<organism evidence="3 4">
    <name type="scientific">Actinocrispum wychmicini</name>
    <dbReference type="NCBI Taxonomy" id="1213861"/>
    <lineage>
        <taxon>Bacteria</taxon>
        <taxon>Bacillati</taxon>
        <taxon>Actinomycetota</taxon>
        <taxon>Actinomycetes</taxon>
        <taxon>Pseudonocardiales</taxon>
        <taxon>Pseudonocardiaceae</taxon>
        <taxon>Actinocrispum</taxon>
    </lineage>
</organism>
<reference evidence="3 4" key="1">
    <citation type="submission" date="2019-03" db="EMBL/GenBank/DDBJ databases">
        <title>Genomic Encyclopedia of Type Strains, Phase IV (KMG-IV): sequencing the most valuable type-strain genomes for metagenomic binning, comparative biology and taxonomic classification.</title>
        <authorList>
            <person name="Goeker M."/>
        </authorList>
    </citation>
    <scope>NUCLEOTIDE SEQUENCE [LARGE SCALE GENOMIC DNA]</scope>
    <source>
        <strain evidence="3 4">DSM 45934</strain>
    </source>
</reference>
<dbReference type="AlphaFoldDB" id="A0A4R2JEC4"/>
<gene>
    <name evidence="3" type="ORF">EV192_112337</name>
</gene>
<dbReference type="OrthoDB" id="4549061at2"/>
<evidence type="ECO:0000313" key="3">
    <source>
        <dbReference type="EMBL" id="TCO52605.1"/>
    </source>
</evidence>
<evidence type="ECO:0000313" key="4">
    <source>
        <dbReference type="Proteomes" id="UP000295680"/>
    </source>
</evidence>
<name>A0A4R2JEC4_9PSEU</name>
<dbReference type="CDD" id="cd07814">
    <property type="entry name" value="SRPBCC_CalC_Aha1-like"/>
    <property type="match status" value="1"/>
</dbReference>
<dbReference type="RefSeq" id="WP_132124507.1">
    <property type="nucleotide sequence ID" value="NZ_SLWS01000012.1"/>
</dbReference>
<keyword evidence="4" id="KW-1185">Reference proteome</keyword>
<dbReference type="InterPro" id="IPR013538">
    <property type="entry name" value="ASHA1/2-like_C"/>
</dbReference>
<dbReference type="Proteomes" id="UP000295680">
    <property type="component" value="Unassembled WGS sequence"/>
</dbReference>
<accession>A0A4R2JEC4</accession>
<dbReference type="EMBL" id="SLWS01000012">
    <property type="protein sequence ID" value="TCO52605.1"/>
    <property type="molecule type" value="Genomic_DNA"/>
</dbReference>
<dbReference type="Gene3D" id="3.30.530.20">
    <property type="match status" value="1"/>
</dbReference>
<comment type="caution">
    <text evidence="3">The sequence shown here is derived from an EMBL/GenBank/DDBJ whole genome shotgun (WGS) entry which is preliminary data.</text>
</comment>
<dbReference type="SUPFAM" id="SSF55961">
    <property type="entry name" value="Bet v1-like"/>
    <property type="match status" value="1"/>
</dbReference>
<evidence type="ECO:0000256" key="1">
    <source>
        <dbReference type="ARBA" id="ARBA00006817"/>
    </source>
</evidence>
<protein>
    <submittedName>
        <fullName evidence="3">Activator of Hsp90 ATPase-like protein</fullName>
    </submittedName>
</protein>
<proteinExistence type="inferred from homology"/>
<dbReference type="Pfam" id="PF08327">
    <property type="entry name" value="AHSA1"/>
    <property type="match status" value="1"/>
</dbReference>
<evidence type="ECO:0000259" key="2">
    <source>
        <dbReference type="Pfam" id="PF08327"/>
    </source>
</evidence>
<feature type="domain" description="Activator of Hsp90 ATPase homologue 1/2-like C-terminal" evidence="2">
    <location>
        <begin position="21"/>
        <end position="125"/>
    </location>
</feature>
<dbReference type="InterPro" id="IPR023393">
    <property type="entry name" value="START-like_dom_sf"/>
</dbReference>